<dbReference type="STRING" id="999627.SAMN05216236_104135"/>
<evidence type="ECO:0000313" key="3">
    <source>
        <dbReference type="EMBL" id="SFT62534.1"/>
    </source>
</evidence>
<dbReference type="PANTHER" id="PTHR21405">
    <property type="entry name" value="CDNA SEQUENCE BC021608"/>
    <property type="match status" value="1"/>
</dbReference>
<protein>
    <submittedName>
        <fullName evidence="3">Uncharacterized protein</fullName>
    </submittedName>
</protein>
<keyword evidence="4" id="KW-1185">Reference proteome</keyword>
<dbReference type="SUPFAM" id="SSF48452">
    <property type="entry name" value="TPR-like"/>
    <property type="match status" value="1"/>
</dbReference>
<organism evidence="3 4">
    <name type="scientific">Sedimentitalea nanhaiensis</name>
    <dbReference type="NCBI Taxonomy" id="999627"/>
    <lineage>
        <taxon>Bacteria</taxon>
        <taxon>Pseudomonadati</taxon>
        <taxon>Pseudomonadota</taxon>
        <taxon>Alphaproteobacteria</taxon>
        <taxon>Rhodobacterales</taxon>
        <taxon>Paracoccaceae</taxon>
        <taxon>Sedimentitalea</taxon>
    </lineage>
</organism>
<feature type="repeat" description="TPR" evidence="1">
    <location>
        <begin position="103"/>
        <end position="136"/>
    </location>
</feature>
<sequence length="189" mass="20945">MYTRLPTLLICVALTGGMAMAQGCPQAPDHAARMQDLVAQVRQAETETEARRITTQMWEMWTDAPDAVAQEMLDQGMERRAAYDFLGAITVLNRLVDYCPDYAEGYNQRAFVRFLRQDFPAALSDLDRAIALSPDHIAAIAGRALTLMGLRRMDEARIDMARALDLNPWLPERGLAAPGGPLAPRGQDI</sequence>
<dbReference type="AlphaFoldDB" id="A0A1I6ZIK6"/>
<reference evidence="3 4" key="1">
    <citation type="submission" date="2016-10" db="EMBL/GenBank/DDBJ databases">
        <authorList>
            <person name="de Groot N.N."/>
        </authorList>
    </citation>
    <scope>NUCLEOTIDE SEQUENCE [LARGE SCALE GENOMIC DNA]</scope>
    <source>
        <strain evidence="3 4">CGMCC 1.10959</strain>
    </source>
</reference>
<dbReference type="RefSeq" id="WP_027261546.1">
    <property type="nucleotide sequence ID" value="NZ_FPAW01000004.1"/>
</dbReference>
<evidence type="ECO:0000256" key="1">
    <source>
        <dbReference type="PROSITE-ProRule" id="PRU00339"/>
    </source>
</evidence>
<dbReference type="Gene3D" id="1.25.40.10">
    <property type="entry name" value="Tetratricopeptide repeat domain"/>
    <property type="match status" value="1"/>
</dbReference>
<dbReference type="GO" id="GO:0006570">
    <property type="term" value="P:tyrosine metabolic process"/>
    <property type="evidence" value="ECO:0007669"/>
    <property type="project" value="TreeGrafter"/>
</dbReference>
<dbReference type="PROSITE" id="PS51257">
    <property type="entry name" value="PROKAR_LIPOPROTEIN"/>
    <property type="match status" value="1"/>
</dbReference>
<dbReference type="InterPro" id="IPR038906">
    <property type="entry name" value="TTC36"/>
</dbReference>
<name>A0A1I6ZIK6_9RHOB</name>
<dbReference type="InterPro" id="IPR011990">
    <property type="entry name" value="TPR-like_helical_dom_sf"/>
</dbReference>
<accession>A0A1I6ZIK6</accession>
<dbReference type="PANTHER" id="PTHR21405:SF0">
    <property type="entry name" value="TETRATRICOPEPTIDE REPEAT PROTEIN 36"/>
    <property type="match status" value="1"/>
</dbReference>
<evidence type="ECO:0000256" key="2">
    <source>
        <dbReference type="SAM" id="SignalP"/>
    </source>
</evidence>
<feature type="signal peptide" evidence="2">
    <location>
        <begin position="1"/>
        <end position="21"/>
    </location>
</feature>
<dbReference type="Proteomes" id="UP000182466">
    <property type="component" value="Unassembled WGS sequence"/>
</dbReference>
<dbReference type="SMART" id="SM00028">
    <property type="entry name" value="TPR"/>
    <property type="match status" value="2"/>
</dbReference>
<dbReference type="EMBL" id="FPAW01000004">
    <property type="protein sequence ID" value="SFT62534.1"/>
    <property type="molecule type" value="Genomic_DNA"/>
</dbReference>
<proteinExistence type="predicted"/>
<gene>
    <name evidence="3" type="ORF">SAMN05216236_104135</name>
</gene>
<dbReference type="eggNOG" id="COG0457">
    <property type="taxonomic scope" value="Bacteria"/>
</dbReference>
<dbReference type="PROSITE" id="PS50005">
    <property type="entry name" value="TPR"/>
    <property type="match status" value="1"/>
</dbReference>
<evidence type="ECO:0000313" key="4">
    <source>
        <dbReference type="Proteomes" id="UP000182466"/>
    </source>
</evidence>
<dbReference type="InterPro" id="IPR019734">
    <property type="entry name" value="TPR_rpt"/>
</dbReference>
<keyword evidence="2" id="KW-0732">Signal</keyword>
<keyword evidence="1" id="KW-0802">TPR repeat</keyword>
<feature type="chain" id="PRO_5010271571" evidence="2">
    <location>
        <begin position="22"/>
        <end position="189"/>
    </location>
</feature>